<gene>
    <name evidence="4" type="ORF">D3868_24755</name>
    <name evidence="3" type="ORF">SIM66_30725</name>
</gene>
<dbReference type="AlphaFoldDB" id="A0A0N7I8W2"/>
<reference evidence="4 5" key="1">
    <citation type="submission" date="2018-09" db="EMBL/GenBank/DDBJ databases">
        <title>Whole genome based analysis of evolution and adaptive divergence in Indian and Brazilian strains of Azospirillum brasilense.</title>
        <authorList>
            <person name="Singh C."/>
            <person name="Tripathi A.K."/>
        </authorList>
    </citation>
    <scope>NUCLEOTIDE SEQUENCE [LARGE SCALE GENOMIC DNA]</scope>
    <source>
        <strain evidence="4 5">MTCC4038</strain>
        <plasmid evidence="4 5">p2</plasmid>
    </source>
</reference>
<dbReference type="PANTHER" id="PTHR43228:SF1">
    <property type="entry name" value="TWO-COMPONENT RESPONSE REGULATOR ARR22"/>
    <property type="match status" value="1"/>
</dbReference>
<feature type="modified residue" description="4-aspartylphosphate" evidence="1">
    <location>
        <position position="59"/>
    </location>
</feature>
<keyword evidence="6" id="KW-1185">Reference proteome</keyword>
<evidence type="ECO:0000256" key="1">
    <source>
        <dbReference type="PROSITE-ProRule" id="PRU00169"/>
    </source>
</evidence>
<keyword evidence="4" id="KW-0614">Plasmid</keyword>
<dbReference type="InterPro" id="IPR011006">
    <property type="entry name" value="CheY-like_superfamily"/>
</dbReference>
<dbReference type="InterPro" id="IPR052048">
    <property type="entry name" value="ST_Response_Regulator"/>
</dbReference>
<dbReference type="PANTHER" id="PTHR43228">
    <property type="entry name" value="TWO-COMPONENT RESPONSE REGULATOR"/>
    <property type="match status" value="1"/>
</dbReference>
<evidence type="ECO:0000313" key="5">
    <source>
        <dbReference type="Proteomes" id="UP000298774"/>
    </source>
</evidence>
<evidence type="ECO:0000313" key="6">
    <source>
        <dbReference type="Proteomes" id="UP001277471"/>
    </source>
</evidence>
<protein>
    <submittedName>
        <fullName evidence="4">Response regulator</fullName>
    </submittedName>
</protein>
<name>A0A0N7I8W2_AZOBR</name>
<dbReference type="Proteomes" id="UP001277471">
    <property type="component" value="Unassembled WGS sequence"/>
</dbReference>
<dbReference type="KEGG" id="abf:AMK58_23170"/>
<dbReference type="EMBL" id="JAWXYC010000005">
    <property type="protein sequence ID" value="MDX5955545.1"/>
    <property type="molecule type" value="Genomic_DNA"/>
</dbReference>
<dbReference type="PROSITE" id="PS50110">
    <property type="entry name" value="RESPONSE_REGULATORY"/>
    <property type="match status" value="1"/>
</dbReference>
<dbReference type="SUPFAM" id="SSF52172">
    <property type="entry name" value="CheY-like"/>
    <property type="match status" value="1"/>
</dbReference>
<dbReference type="Proteomes" id="UP000298774">
    <property type="component" value="Plasmid p2"/>
</dbReference>
<dbReference type="InterPro" id="IPR001789">
    <property type="entry name" value="Sig_transdc_resp-reg_receiver"/>
</dbReference>
<dbReference type="EMBL" id="CP032341">
    <property type="protein sequence ID" value="QCO12230.1"/>
    <property type="molecule type" value="Genomic_DNA"/>
</dbReference>
<dbReference type="Gene3D" id="3.40.50.2300">
    <property type="match status" value="1"/>
</dbReference>
<dbReference type="RefSeq" id="WP_035682094.1">
    <property type="nucleotide sequence ID" value="NZ_CP012916.1"/>
</dbReference>
<geneLocation type="plasmid" evidence="4 5">
    <name>p2</name>
</geneLocation>
<dbReference type="GeneID" id="56450662"/>
<proteinExistence type="predicted"/>
<dbReference type="CDD" id="cd00156">
    <property type="entry name" value="REC"/>
    <property type="match status" value="1"/>
</dbReference>
<dbReference type="Pfam" id="PF00072">
    <property type="entry name" value="Response_reg"/>
    <property type="match status" value="1"/>
</dbReference>
<keyword evidence="1" id="KW-0597">Phosphoprotein</keyword>
<dbReference type="SMART" id="SM00448">
    <property type="entry name" value="REC"/>
    <property type="match status" value="1"/>
</dbReference>
<evidence type="ECO:0000259" key="2">
    <source>
        <dbReference type="PROSITE" id="PS50110"/>
    </source>
</evidence>
<organism evidence="4 5">
    <name type="scientific">Azospirillum brasilense</name>
    <dbReference type="NCBI Taxonomy" id="192"/>
    <lineage>
        <taxon>Bacteria</taxon>
        <taxon>Pseudomonadati</taxon>
        <taxon>Pseudomonadota</taxon>
        <taxon>Alphaproteobacteria</taxon>
        <taxon>Rhodospirillales</taxon>
        <taxon>Azospirillaceae</taxon>
        <taxon>Azospirillum</taxon>
    </lineage>
</organism>
<feature type="domain" description="Response regulatory" evidence="2">
    <location>
        <begin position="9"/>
        <end position="128"/>
    </location>
</feature>
<sequence length="139" mass="15437">MAVDYSKLSILIVEDDNFTRGLIRKVLKEIGVRSISESSNGKDGLMEVVRTRPDIVFCDIHMAPMNGKQFLQGVRGIKVKDVDKTPVIFLTGDSDLSTVRFAKEHNVNGYLVKPISLAKLRDSIDAVVSNNVGMTQWLT</sequence>
<reference evidence="3 6" key="2">
    <citation type="submission" date="2023-11" db="EMBL/GenBank/DDBJ databases">
        <title>MicrobeMod: A computational toolkit for identifying prokaryotic methylation and restriction-modification with nanopore sequencing.</title>
        <authorList>
            <person name="Crits-Christoph A."/>
            <person name="Kang S.C."/>
            <person name="Lee H."/>
            <person name="Ostrov N."/>
        </authorList>
    </citation>
    <scope>NUCLEOTIDE SEQUENCE [LARGE SCALE GENOMIC DNA]</scope>
    <source>
        <strain evidence="3 6">ATCC 29145</strain>
    </source>
</reference>
<evidence type="ECO:0000313" key="4">
    <source>
        <dbReference type="EMBL" id="QCO12230.1"/>
    </source>
</evidence>
<accession>A0A0N7I8W2</accession>
<dbReference type="GO" id="GO:0000160">
    <property type="term" value="P:phosphorelay signal transduction system"/>
    <property type="evidence" value="ECO:0007669"/>
    <property type="project" value="InterPro"/>
</dbReference>
<evidence type="ECO:0000313" key="3">
    <source>
        <dbReference type="EMBL" id="MDX5955545.1"/>
    </source>
</evidence>